<dbReference type="EMBL" id="KK208846">
    <property type="protein sequence ID" value="EZF74150.1"/>
    <property type="molecule type" value="Genomic_DNA"/>
</dbReference>
<dbReference type="AlphaFoldDB" id="A0A022XTU8"/>
<reference evidence="1 2" key="1">
    <citation type="submission" date="2014-02" db="EMBL/GenBank/DDBJ databases">
        <title>The Genome Sequence of Trichophyton rubrum (morphotype soudanense) CBS 452.61.</title>
        <authorList>
            <consortium name="The Broad Institute Genomics Platform"/>
            <person name="Cuomo C.A."/>
            <person name="White T.C."/>
            <person name="Graser Y."/>
            <person name="Martinez-Rossi N."/>
            <person name="Heitman J."/>
            <person name="Young S.K."/>
            <person name="Zeng Q."/>
            <person name="Gargeya S."/>
            <person name="Abouelleil A."/>
            <person name="Alvarado L."/>
            <person name="Chapman S.B."/>
            <person name="Gainer-Dewar J."/>
            <person name="Goldberg J."/>
            <person name="Griggs A."/>
            <person name="Gujja S."/>
            <person name="Hansen M."/>
            <person name="Howarth C."/>
            <person name="Imamovic A."/>
            <person name="Larimer J."/>
            <person name="Martinez D."/>
            <person name="Murphy C."/>
            <person name="Pearson M.D."/>
            <person name="Persinoti G."/>
            <person name="Poon T."/>
            <person name="Priest M."/>
            <person name="Roberts A.D."/>
            <person name="Saif S."/>
            <person name="Shea T.D."/>
            <person name="Sykes S.N."/>
            <person name="Wortman J."/>
            <person name="Nusbaum C."/>
            <person name="Birren B."/>
        </authorList>
    </citation>
    <scope>NUCLEOTIDE SEQUENCE [LARGE SCALE GENOMIC DNA]</scope>
    <source>
        <strain evidence="1 2">CBS 452.61</strain>
    </source>
</reference>
<dbReference type="Proteomes" id="UP000023623">
    <property type="component" value="Unassembled WGS sequence"/>
</dbReference>
<evidence type="ECO:0000313" key="1">
    <source>
        <dbReference type="EMBL" id="EZF74150.1"/>
    </source>
</evidence>
<feature type="non-terminal residue" evidence="1">
    <location>
        <position position="175"/>
    </location>
</feature>
<organism evidence="1 2">
    <name type="scientific">Trichophyton soudanense CBS 452.61</name>
    <dbReference type="NCBI Taxonomy" id="1215331"/>
    <lineage>
        <taxon>Eukaryota</taxon>
        <taxon>Fungi</taxon>
        <taxon>Dikarya</taxon>
        <taxon>Ascomycota</taxon>
        <taxon>Pezizomycotina</taxon>
        <taxon>Eurotiomycetes</taxon>
        <taxon>Eurotiomycetidae</taxon>
        <taxon>Onygenales</taxon>
        <taxon>Arthrodermataceae</taxon>
        <taxon>Trichophyton</taxon>
    </lineage>
</organism>
<accession>A0A022XTU8</accession>
<keyword evidence="2" id="KW-1185">Reference proteome</keyword>
<dbReference type="HOGENOM" id="CLU_132236_0_0_1"/>
<evidence type="ECO:0000313" key="2">
    <source>
        <dbReference type="Proteomes" id="UP000023623"/>
    </source>
</evidence>
<protein>
    <submittedName>
        <fullName evidence="1">Uncharacterized protein</fullName>
    </submittedName>
</protein>
<proteinExistence type="predicted"/>
<gene>
    <name evidence="1" type="ORF">H105_03861</name>
</gene>
<name>A0A022XTU8_TRISD</name>
<sequence length="175" mass="19298">MQSYSAGKSGQTATHISSPYQAQSLGCFQGWPGPIVFLVGLRSNSALEGGLHNSVCRPLLARYGVPNLATWPALPCHQHLALLTLAYPWIARRNQKLAIKVSLRGRKTRQMDVSRVLYCSNPSARSGRGGRKGRRLEGLTEIQSVLRRQGKKERRARADECISRDSSGFFGLSCM</sequence>